<dbReference type="Gene3D" id="1.10.1740.10">
    <property type="match status" value="1"/>
</dbReference>
<keyword evidence="6" id="KW-1185">Reference proteome</keyword>
<dbReference type="Gene3D" id="1.10.10.10">
    <property type="entry name" value="Winged helix-like DNA-binding domain superfamily/Winged helix DNA-binding domain"/>
    <property type="match status" value="1"/>
</dbReference>
<keyword evidence="1" id="KW-0805">Transcription regulation</keyword>
<evidence type="ECO:0000259" key="4">
    <source>
        <dbReference type="Pfam" id="PF04542"/>
    </source>
</evidence>
<keyword evidence="3" id="KW-0804">Transcription</keyword>
<evidence type="ECO:0000313" key="6">
    <source>
        <dbReference type="Proteomes" id="UP000253426"/>
    </source>
</evidence>
<evidence type="ECO:0000313" key="5">
    <source>
        <dbReference type="EMBL" id="RBP44457.1"/>
    </source>
</evidence>
<protein>
    <submittedName>
        <fullName evidence="5">RNA polymerase sigma-70 factor (ECF subfamily)</fullName>
    </submittedName>
</protein>
<dbReference type="InterPro" id="IPR007627">
    <property type="entry name" value="RNA_pol_sigma70_r2"/>
</dbReference>
<name>A0A366HMT3_9BACT</name>
<dbReference type="NCBIfam" id="TIGR02937">
    <property type="entry name" value="sigma70-ECF"/>
    <property type="match status" value="1"/>
</dbReference>
<dbReference type="RefSeq" id="WP_113958860.1">
    <property type="nucleotide sequence ID" value="NZ_QNRR01000004.1"/>
</dbReference>
<dbReference type="EMBL" id="QNRR01000004">
    <property type="protein sequence ID" value="RBP44457.1"/>
    <property type="molecule type" value="Genomic_DNA"/>
</dbReference>
<comment type="caution">
    <text evidence="5">The sequence shown here is derived from an EMBL/GenBank/DDBJ whole genome shotgun (WGS) entry which is preliminary data.</text>
</comment>
<dbReference type="OrthoDB" id="128557at2"/>
<evidence type="ECO:0000256" key="2">
    <source>
        <dbReference type="ARBA" id="ARBA00023082"/>
    </source>
</evidence>
<dbReference type="PANTHER" id="PTHR43133">
    <property type="entry name" value="RNA POLYMERASE ECF-TYPE SIGMA FACTO"/>
    <property type="match status" value="1"/>
</dbReference>
<reference evidence="5 6" key="1">
    <citation type="submission" date="2018-06" db="EMBL/GenBank/DDBJ databases">
        <title>Genomic Encyclopedia of Type Strains, Phase IV (KMG-IV): sequencing the most valuable type-strain genomes for metagenomic binning, comparative biology and taxonomic classification.</title>
        <authorList>
            <person name="Goeker M."/>
        </authorList>
    </citation>
    <scope>NUCLEOTIDE SEQUENCE [LARGE SCALE GENOMIC DNA]</scope>
    <source>
        <strain evidence="5 6">DSM 25532</strain>
    </source>
</reference>
<proteinExistence type="predicted"/>
<dbReference type="InterPro" id="IPR013325">
    <property type="entry name" value="RNA_pol_sigma_r2"/>
</dbReference>
<accession>A0A366HMT3</accession>
<dbReference type="AlphaFoldDB" id="A0A366HMT3"/>
<dbReference type="InterPro" id="IPR014284">
    <property type="entry name" value="RNA_pol_sigma-70_dom"/>
</dbReference>
<evidence type="ECO:0000256" key="3">
    <source>
        <dbReference type="ARBA" id="ARBA00023163"/>
    </source>
</evidence>
<dbReference type="GO" id="GO:0016987">
    <property type="term" value="F:sigma factor activity"/>
    <property type="evidence" value="ECO:0007669"/>
    <property type="project" value="UniProtKB-KW"/>
</dbReference>
<dbReference type="Pfam" id="PF04542">
    <property type="entry name" value="Sigma70_r2"/>
    <property type="match status" value="1"/>
</dbReference>
<dbReference type="Proteomes" id="UP000253426">
    <property type="component" value="Unassembled WGS sequence"/>
</dbReference>
<dbReference type="SUPFAM" id="SSF88946">
    <property type="entry name" value="Sigma2 domain of RNA polymerase sigma factors"/>
    <property type="match status" value="1"/>
</dbReference>
<gene>
    <name evidence="5" type="ORF">DES53_104278</name>
</gene>
<dbReference type="GO" id="GO:0006352">
    <property type="term" value="P:DNA-templated transcription initiation"/>
    <property type="evidence" value="ECO:0007669"/>
    <property type="project" value="InterPro"/>
</dbReference>
<keyword evidence="2" id="KW-0731">Sigma factor</keyword>
<dbReference type="InterPro" id="IPR036388">
    <property type="entry name" value="WH-like_DNA-bd_sf"/>
</dbReference>
<sequence>MSSSPPPSPHFLTTRWSLVVAARDAGAPGSDAALEHLCRSYWYPLYVYVRRQGHSPEDAQDLTQEFFARLLQKQWMHAAEPSRGRFRSFLLVALKRFLFNEWDRSHTLKRGGRVQHVPLDADDAEERFLKEPAVSATPERQFERRWALTLLDRAMASLKEEYARDSRLTEFDTLKDYLSAPRGSIPYPDIAAILCVPQGTARAAVHHMRRRFGELFRMEVADTVSDPGDVQEEVRYLAGLVGEA</sequence>
<feature type="domain" description="RNA polymerase sigma-70 region 2" evidence="4">
    <location>
        <begin position="45"/>
        <end position="102"/>
    </location>
</feature>
<organism evidence="5 6">
    <name type="scientific">Roseimicrobium gellanilyticum</name>
    <dbReference type="NCBI Taxonomy" id="748857"/>
    <lineage>
        <taxon>Bacteria</taxon>
        <taxon>Pseudomonadati</taxon>
        <taxon>Verrucomicrobiota</taxon>
        <taxon>Verrucomicrobiia</taxon>
        <taxon>Verrucomicrobiales</taxon>
        <taxon>Verrucomicrobiaceae</taxon>
        <taxon>Roseimicrobium</taxon>
    </lineage>
</organism>
<evidence type="ECO:0000256" key="1">
    <source>
        <dbReference type="ARBA" id="ARBA00023015"/>
    </source>
</evidence>
<dbReference type="PANTHER" id="PTHR43133:SF51">
    <property type="entry name" value="RNA POLYMERASE SIGMA FACTOR"/>
    <property type="match status" value="1"/>
</dbReference>
<dbReference type="InterPro" id="IPR039425">
    <property type="entry name" value="RNA_pol_sigma-70-like"/>
</dbReference>